<evidence type="ECO:0000256" key="3">
    <source>
        <dbReference type="SAM" id="SignalP"/>
    </source>
</evidence>
<dbReference type="InterPro" id="IPR050261">
    <property type="entry name" value="FrsA_esterase"/>
</dbReference>
<proteinExistence type="inferred from homology"/>
<keyword evidence="3" id="KW-0732">Signal</keyword>
<dbReference type="Pfam" id="PF01738">
    <property type="entry name" value="DLH"/>
    <property type="match status" value="1"/>
</dbReference>
<protein>
    <submittedName>
        <fullName evidence="5">Dienelactone hydrolase family protein</fullName>
    </submittedName>
</protein>
<dbReference type="PANTHER" id="PTHR22946:SF9">
    <property type="entry name" value="POLYKETIDE TRANSFERASE AF380"/>
    <property type="match status" value="1"/>
</dbReference>
<organism evidence="5 6">
    <name type="scientific">Paractinoplanes atraurantiacus</name>
    <dbReference type="NCBI Taxonomy" id="1036182"/>
    <lineage>
        <taxon>Bacteria</taxon>
        <taxon>Bacillati</taxon>
        <taxon>Actinomycetota</taxon>
        <taxon>Actinomycetes</taxon>
        <taxon>Micromonosporales</taxon>
        <taxon>Micromonosporaceae</taxon>
        <taxon>Paractinoplanes</taxon>
    </lineage>
</organism>
<name>A0A285GRU0_9ACTN</name>
<dbReference type="InterPro" id="IPR029058">
    <property type="entry name" value="AB_hydrolase_fold"/>
</dbReference>
<evidence type="ECO:0000313" key="5">
    <source>
        <dbReference type="EMBL" id="SNY25041.1"/>
    </source>
</evidence>
<evidence type="ECO:0000256" key="1">
    <source>
        <dbReference type="ARBA" id="ARBA00008645"/>
    </source>
</evidence>
<dbReference type="Proteomes" id="UP000219612">
    <property type="component" value="Unassembled WGS sequence"/>
</dbReference>
<evidence type="ECO:0000256" key="2">
    <source>
        <dbReference type="ARBA" id="ARBA00022801"/>
    </source>
</evidence>
<feature type="chain" id="PRO_5012831804" evidence="3">
    <location>
        <begin position="27"/>
        <end position="282"/>
    </location>
</feature>
<gene>
    <name evidence="5" type="ORF">SAMN05421748_102274</name>
</gene>
<dbReference type="PANTHER" id="PTHR22946">
    <property type="entry name" value="DIENELACTONE HYDROLASE DOMAIN-CONTAINING PROTEIN-RELATED"/>
    <property type="match status" value="1"/>
</dbReference>
<dbReference type="AlphaFoldDB" id="A0A285GRU0"/>
<evidence type="ECO:0000259" key="4">
    <source>
        <dbReference type="Pfam" id="PF01738"/>
    </source>
</evidence>
<keyword evidence="6" id="KW-1185">Reference proteome</keyword>
<keyword evidence="2 5" id="KW-0378">Hydrolase</keyword>
<dbReference type="RefSeq" id="WP_097319029.1">
    <property type="nucleotide sequence ID" value="NZ_OBDY01000002.1"/>
</dbReference>
<comment type="similarity">
    <text evidence="1">Belongs to the AB hydrolase superfamily.</text>
</comment>
<dbReference type="EMBL" id="OBDY01000002">
    <property type="protein sequence ID" value="SNY25041.1"/>
    <property type="molecule type" value="Genomic_DNA"/>
</dbReference>
<feature type="signal peptide" evidence="3">
    <location>
        <begin position="1"/>
        <end position="26"/>
    </location>
</feature>
<sequence length="282" mass="30785">MKTFYKLTIPLLAAVAFSSAATTAPAAAHNTSHPAAPLPVTVQDVRIPVAGQAPVTAYVVRPAHRTRPLAGVLYLHWFAPGEPNQDRTEFLAEAEKAASRGAVAVLPQLTFPWTADPVGDARDRTAVARQLAAVTATYRYLLRQPGLDTRRTAVVGHDYGAMYAALLAQREPVMRAAVLLAPDATWANWFDKYWLDLPAAEKPSYHDVFRGLDPVDNVSRLGRGLYFQFAGQDVYIPAETRAAFAAAAPAAKVSLYPDADHFLDHAAELDRTAWLNRRLDLC</sequence>
<dbReference type="SUPFAM" id="SSF53474">
    <property type="entry name" value="alpha/beta-Hydrolases"/>
    <property type="match status" value="1"/>
</dbReference>
<reference evidence="5 6" key="1">
    <citation type="submission" date="2017-09" db="EMBL/GenBank/DDBJ databases">
        <authorList>
            <person name="Ehlers B."/>
            <person name="Leendertz F.H."/>
        </authorList>
    </citation>
    <scope>NUCLEOTIDE SEQUENCE [LARGE SCALE GENOMIC DNA]</scope>
    <source>
        <strain evidence="5 6">CGMCC 4.6857</strain>
    </source>
</reference>
<accession>A0A285GRU0</accession>
<evidence type="ECO:0000313" key="6">
    <source>
        <dbReference type="Proteomes" id="UP000219612"/>
    </source>
</evidence>
<dbReference type="GO" id="GO:0052689">
    <property type="term" value="F:carboxylic ester hydrolase activity"/>
    <property type="evidence" value="ECO:0007669"/>
    <property type="project" value="UniProtKB-ARBA"/>
</dbReference>
<feature type="domain" description="Dienelactone hydrolase" evidence="4">
    <location>
        <begin position="94"/>
        <end position="261"/>
    </location>
</feature>
<dbReference type="InterPro" id="IPR002925">
    <property type="entry name" value="Dienelactn_hydro"/>
</dbReference>
<dbReference type="Gene3D" id="3.40.50.1820">
    <property type="entry name" value="alpha/beta hydrolase"/>
    <property type="match status" value="1"/>
</dbReference>